<keyword evidence="3" id="KW-1185">Reference proteome</keyword>
<dbReference type="AlphaFoldDB" id="A0A9P4GHG7"/>
<dbReference type="Proteomes" id="UP000800039">
    <property type="component" value="Unassembled WGS sequence"/>
</dbReference>
<dbReference type="GeneID" id="63846141"/>
<name>A0A9P4GHG7_9PLEO</name>
<feature type="compositionally biased region" description="Polar residues" evidence="1">
    <location>
        <begin position="384"/>
        <end position="400"/>
    </location>
</feature>
<organism evidence="2 3">
    <name type="scientific">Cucurbitaria berberidis CBS 394.84</name>
    <dbReference type="NCBI Taxonomy" id="1168544"/>
    <lineage>
        <taxon>Eukaryota</taxon>
        <taxon>Fungi</taxon>
        <taxon>Dikarya</taxon>
        <taxon>Ascomycota</taxon>
        <taxon>Pezizomycotina</taxon>
        <taxon>Dothideomycetes</taxon>
        <taxon>Pleosporomycetidae</taxon>
        <taxon>Pleosporales</taxon>
        <taxon>Pleosporineae</taxon>
        <taxon>Cucurbitariaceae</taxon>
        <taxon>Cucurbitaria</taxon>
    </lineage>
</organism>
<feature type="compositionally biased region" description="Polar residues" evidence="1">
    <location>
        <begin position="178"/>
        <end position="196"/>
    </location>
</feature>
<evidence type="ECO:0000256" key="1">
    <source>
        <dbReference type="SAM" id="MobiDB-lite"/>
    </source>
</evidence>
<evidence type="ECO:0000313" key="2">
    <source>
        <dbReference type="EMBL" id="KAF1845655.1"/>
    </source>
</evidence>
<feature type="region of interest" description="Disordered" evidence="1">
    <location>
        <begin position="172"/>
        <end position="213"/>
    </location>
</feature>
<feature type="compositionally biased region" description="Basic and acidic residues" evidence="1">
    <location>
        <begin position="312"/>
        <end position="321"/>
    </location>
</feature>
<evidence type="ECO:0000313" key="3">
    <source>
        <dbReference type="Proteomes" id="UP000800039"/>
    </source>
</evidence>
<reference evidence="2" key="1">
    <citation type="submission" date="2020-01" db="EMBL/GenBank/DDBJ databases">
        <authorList>
            <consortium name="DOE Joint Genome Institute"/>
            <person name="Haridas S."/>
            <person name="Albert R."/>
            <person name="Binder M."/>
            <person name="Bloem J."/>
            <person name="Labutti K."/>
            <person name="Salamov A."/>
            <person name="Andreopoulos B."/>
            <person name="Baker S.E."/>
            <person name="Barry K."/>
            <person name="Bills G."/>
            <person name="Bluhm B.H."/>
            <person name="Cannon C."/>
            <person name="Castanera R."/>
            <person name="Culley D.E."/>
            <person name="Daum C."/>
            <person name="Ezra D."/>
            <person name="Gonzalez J.B."/>
            <person name="Henrissat B."/>
            <person name="Kuo A."/>
            <person name="Liang C."/>
            <person name="Lipzen A."/>
            <person name="Lutzoni F."/>
            <person name="Magnuson J."/>
            <person name="Mondo S."/>
            <person name="Nolan M."/>
            <person name="Ohm R."/>
            <person name="Pangilinan J."/>
            <person name="Park H.-J."/>
            <person name="Ramirez L."/>
            <person name="Alfaro M."/>
            <person name="Sun H."/>
            <person name="Tritt A."/>
            <person name="Yoshinaga Y."/>
            <person name="Zwiers L.-H."/>
            <person name="Turgeon B.G."/>
            <person name="Goodwin S.B."/>
            <person name="Spatafora J.W."/>
            <person name="Crous P.W."/>
            <person name="Grigoriev I.V."/>
        </authorList>
    </citation>
    <scope>NUCLEOTIDE SEQUENCE</scope>
    <source>
        <strain evidence="2">CBS 394.84</strain>
    </source>
</reference>
<comment type="caution">
    <text evidence="2">The sequence shown here is derived from an EMBL/GenBank/DDBJ whole genome shotgun (WGS) entry which is preliminary data.</text>
</comment>
<feature type="compositionally biased region" description="Polar residues" evidence="1">
    <location>
        <begin position="300"/>
        <end position="311"/>
    </location>
</feature>
<dbReference type="EMBL" id="ML976616">
    <property type="protein sequence ID" value="KAF1845655.1"/>
    <property type="molecule type" value="Genomic_DNA"/>
</dbReference>
<protein>
    <submittedName>
        <fullName evidence="2">Uncharacterized protein</fullName>
    </submittedName>
</protein>
<dbReference type="RefSeq" id="XP_040788218.1">
    <property type="nucleotide sequence ID" value="XM_040928889.1"/>
</dbReference>
<feature type="compositionally biased region" description="Polar residues" evidence="1">
    <location>
        <begin position="132"/>
        <end position="142"/>
    </location>
</feature>
<feature type="region of interest" description="Disordered" evidence="1">
    <location>
        <begin position="1"/>
        <end position="142"/>
    </location>
</feature>
<dbReference type="OrthoDB" id="3800245at2759"/>
<feature type="compositionally biased region" description="Polar residues" evidence="1">
    <location>
        <begin position="49"/>
        <end position="69"/>
    </location>
</feature>
<feature type="region of interest" description="Disordered" evidence="1">
    <location>
        <begin position="300"/>
        <end position="321"/>
    </location>
</feature>
<feature type="region of interest" description="Disordered" evidence="1">
    <location>
        <begin position="373"/>
        <end position="411"/>
    </location>
</feature>
<sequence>MVNPRAVANPFTKNENHMRRNTKNNKWVAVDSEHTYTQRRAGPSRPVQIRTQQSQHLSHIPSMSTISDEVSQKPRIHNPPPLRTKSSSPGSGATVFPYYPSTITKPEPRPKQSWWKQGFNISDTPPKVAPGKNTTGGSQTVPSITDLYRTAKEIYQVGPEGEGLKVWRDYKQSRKGKQNQTEAKQDKSTAQVYQKSRTTPPVPAAPLRPLPGQVYTGFEADKVIRRGPYAQKDSRLSEGEFSRSSCEVPIAIDKSVQRVVDTNKPLPPVPLLQAAPKTRHPMDLETAFRVGIAAASIQHPTQQRVGNQGAESDQHVPKDAHSGPWWKSLADKHSAKAHDGLKAKISHRGPLTAFNDGRTVHVAAGCNRVGGPAAAIPRPVNHNGVPTTQSAQAKKNQSMGTKGKKRKSSDASFACQGLADTSFPASQSAMHDDKELVPEPLFSGARAGDEGMRDSMFYEPYYDVLNEY</sequence>
<accession>A0A9P4GHG7</accession>
<proteinExistence type="predicted"/>
<gene>
    <name evidence="2" type="ORF">K460DRAFT_286434</name>
</gene>
<feature type="compositionally biased region" description="Pro residues" evidence="1">
    <location>
        <begin position="200"/>
        <end position="209"/>
    </location>
</feature>